<name>A0A7S1RGA2_ALECA</name>
<protein>
    <recommendedName>
        <fullName evidence="4">CBM1 domain-containing protein</fullName>
    </recommendedName>
</protein>
<dbReference type="GO" id="GO:0005975">
    <property type="term" value="P:carbohydrate metabolic process"/>
    <property type="evidence" value="ECO:0007669"/>
    <property type="project" value="InterPro"/>
</dbReference>
<organism evidence="5">
    <name type="scientific">Alexandrium catenella</name>
    <name type="common">Red tide dinoflagellate</name>
    <name type="synonym">Gonyaulax catenella</name>
    <dbReference type="NCBI Taxonomy" id="2925"/>
    <lineage>
        <taxon>Eukaryota</taxon>
        <taxon>Sar</taxon>
        <taxon>Alveolata</taxon>
        <taxon>Dinophyceae</taxon>
        <taxon>Gonyaulacales</taxon>
        <taxon>Pyrocystaceae</taxon>
        <taxon>Alexandrium</taxon>
    </lineage>
</organism>
<keyword evidence="1 3" id="KW-0732">Signal</keyword>
<sequence length="308" mass="32379">MWAFLALCCLSIATAAKLAADFPQPATHGDLTACSGEWQQCGGDAWAGASCCNVGLDCVARDTWYSQCVRVEPRMPVGMPGPNGTCSSAWEQCGGLHWAGATCCASGFNCTVQNQWYAQCVPVPSIPSPTPAPTPAIAKPGPDGRCSMAWEQCGGADWPNATCCAAGSECTFQSKWYSQCIPIPLESNSTCAGEWEQCGGKDWAGASCCVSGLECKVKHEWYWQCLREQPPRSLTQSGGKAKPRQPRGRFLHKTLGTAPVLLQSAHALAQGGGRSGSPHKSQAGQETGGRVARAPGRGADVPARGVEL</sequence>
<dbReference type="PROSITE" id="PS51164">
    <property type="entry name" value="CBM1_2"/>
    <property type="match status" value="4"/>
</dbReference>
<evidence type="ECO:0000259" key="4">
    <source>
        <dbReference type="PROSITE" id="PS51164"/>
    </source>
</evidence>
<dbReference type="AlphaFoldDB" id="A0A7S1RGA2"/>
<accession>A0A7S1RGA2</accession>
<evidence type="ECO:0000313" key="5">
    <source>
        <dbReference type="EMBL" id="CAD9165537.1"/>
    </source>
</evidence>
<feature type="region of interest" description="Disordered" evidence="2">
    <location>
        <begin position="266"/>
        <end position="308"/>
    </location>
</feature>
<dbReference type="Pfam" id="PF00734">
    <property type="entry name" value="CBM_1"/>
    <property type="match status" value="4"/>
</dbReference>
<dbReference type="GO" id="GO:0030248">
    <property type="term" value="F:cellulose binding"/>
    <property type="evidence" value="ECO:0007669"/>
    <property type="project" value="InterPro"/>
</dbReference>
<evidence type="ECO:0000256" key="3">
    <source>
        <dbReference type="SAM" id="SignalP"/>
    </source>
</evidence>
<proteinExistence type="predicted"/>
<gene>
    <name evidence="5" type="ORF">ACAT0790_LOCUS42305</name>
</gene>
<feature type="compositionally biased region" description="Low complexity" evidence="2">
    <location>
        <begin position="288"/>
        <end position="299"/>
    </location>
</feature>
<dbReference type="EMBL" id="HBGE01070610">
    <property type="protein sequence ID" value="CAD9165537.1"/>
    <property type="molecule type" value="Transcribed_RNA"/>
</dbReference>
<feature type="domain" description="CBM1" evidence="4">
    <location>
        <begin position="85"/>
        <end position="121"/>
    </location>
</feature>
<reference evidence="5" key="1">
    <citation type="submission" date="2021-01" db="EMBL/GenBank/DDBJ databases">
        <authorList>
            <person name="Corre E."/>
            <person name="Pelletier E."/>
            <person name="Niang G."/>
            <person name="Scheremetjew M."/>
            <person name="Finn R."/>
            <person name="Kale V."/>
            <person name="Holt S."/>
            <person name="Cochrane G."/>
            <person name="Meng A."/>
            <person name="Brown T."/>
            <person name="Cohen L."/>
        </authorList>
    </citation>
    <scope>NUCLEOTIDE SEQUENCE</scope>
    <source>
        <strain evidence="5">OF101</strain>
    </source>
</reference>
<dbReference type="SMART" id="SM00236">
    <property type="entry name" value="fCBD"/>
    <property type="match status" value="4"/>
</dbReference>
<dbReference type="PROSITE" id="PS00562">
    <property type="entry name" value="CBM1_1"/>
    <property type="match status" value="2"/>
</dbReference>
<evidence type="ECO:0000256" key="2">
    <source>
        <dbReference type="SAM" id="MobiDB-lite"/>
    </source>
</evidence>
<feature type="chain" id="PRO_5031538601" description="CBM1 domain-containing protein" evidence="3">
    <location>
        <begin position="16"/>
        <end position="308"/>
    </location>
</feature>
<feature type="signal peptide" evidence="3">
    <location>
        <begin position="1"/>
        <end position="15"/>
    </location>
</feature>
<dbReference type="InterPro" id="IPR000254">
    <property type="entry name" value="CBD"/>
</dbReference>
<feature type="domain" description="CBM1" evidence="4">
    <location>
        <begin position="190"/>
        <end position="226"/>
    </location>
</feature>
<dbReference type="GO" id="GO:0005576">
    <property type="term" value="C:extracellular region"/>
    <property type="evidence" value="ECO:0007669"/>
    <property type="project" value="InterPro"/>
</dbReference>
<feature type="domain" description="CBM1" evidence="4">
    <location>
        <begin position="33"/>
        <end position="69"/>
    </location>
</feature>
<evidence type="ECO:0000256" key="1">
    <source>
        <dbReference type="ARBA" id="ARBA00022729"/>
    </source>
</evidence>
<dbReference type="InterPro" id="IPR035971">
    <property type="entry name" value="CBD_sf"/>
</dbReference>
<dbReference type="SUPFAM" id="SSF57180">
    <property type="entry name" value="Cellulose-binding domain"/>
    <property type="match status" value="4"/>
</dbReference>
<feature type="domain" description="CBM1" evidence="4">
    <location>
        <begin position="145"/>
        <end position="181"/>
    </location>
</feature>